<feature type="binding site" evidence="2">
    <location>
        <position position="70"/>
    </location>
    <ligand>
        <name>Mg(2+)</name>
        <dbReference type="ChEBI" id="CHEBI:18420"/>
        <label>3</label>
    </ligand>
</feature>
<feature type="binding site" evidence="2">
    <location>
        <position position="117"/>
    </location>
    <ligand>
        <name>Mg(2+)</name>
        <dbReference type="ChEBI" id="CHEBI:18420"/>
        <label>1</label>
    </ligand>
</feature>
<proteinExistence type="inferred from homology"/>
<keyword evidence="2" id="KW-0808">Transferase</keyword>
<feature type="binding site" evidence="2">
    <location>
        <position position="42"/>
    </location>
    <ligand>
        <name>Mg(2+)</name>
        <dbReference type="ChEBI" id="CHEBI:18420"/>
        <label>2</label>
    </ligand>
</feature>
<dbReference type="GO" id="GO:0009030">
    <property type="term" value="F:thiamine-phosphate kinase activity"/>
    <property type="evidence" value="ECO:0007669"/>
    <property type="project" value="UniProtKB-UniRule"/>
</dbReference>
<evidence type="ECO:0000313" key="5">
    <source>
        <dbReference type="EMBL" id="PXX50421.1"/>
    </source>
</evidence>
<comment type="caution">
    <text evidence="2">Lacks conserved residue(s) required for the propagation of feature annotation.</text>
</comment>
<feature type="binding site" evidence="2">
    <location>
        <position position="258"/>
    </location>
    <ligand>
        <name>substrate</name>
    </ligand>
</feature>
<feature type="binding site" evidence="2">
    <location>
        <position position="49"/>
    </location>
    <ligand>
        <name>substrate</name>
    </ligand>
</feature>
<dbReference type="NCBIfam" id="TIGR01379">
    <property type="entry name" value="thiL"/>
    <property type="match status" value="1"/>
</dbReference>
<keyword evidence="1 2" id="KW-0784">Thiamine biosynthesis</keyword>
<feature type="binding site" evidence="2">
    <location>
        <position position="314"/>
    </location>
    <ligand>
        <name>substrate</name>
    </ligand>
</feature>
<comment type="pathway">
    <text evidence="2">Cofactor biosynthesis; thiamine diphosphate biosynthesis; thiamine diphosphate from thiamine phosphate: step 1/1.</text>
</comment>
<dbReference type="Gene3D" id="3.90.650.10">
    <property type="entry name" value="PurM-like C-terminal domain"/>
    <property type="match status" value="1"/>
</dbReference>
<keyword evidence="2" id="KW-0067">ATP-binding</keyword>
<dbReference type="InterPro" id="IPR036676">
    <property type="entry name" value="PurM-like_C_sf"/>
</dbReference>
<feature type="binding site" evidence="2">
    <location>
        <position position="42"/>
    </location>
    <ligand>
        <name>Mg(2+)</name>
        <dbReference type="ChEBI" id="CHEBI:18420"/>
        <label>1</label>
    </ligand>
</feature>
<feature type="binding site" evidence="2">
    <location>
        <position position="212"/>
    </location>
    <ligand>
        <name>Mg(2+)</name>
        <dbReference type="ChEBI" id="CHEBI:18420"/>
        <label>5</label>
    </ligand>
</feature>
<evidence type="ECO:0000259" key="4">
    <source>
        <dbReference type="Pfam" id="PF02769"/>
    </source>
</evidence>
<keyword evidence="2" id="KW-0547">Nucleotide-binding</keyword>
<feature type="binding site" evidence="2">
    <location>
        <position position="25"/>
    </location>
    <ligand>
        <name>Mg(2+)</name>
        <dbReference type="ChEBI" id="CHEBI:18420"/>
        <label>4</label>
    </ligand>
</feature>
<feature type="binding site" evidence="2">
    <location>
        <position position="25"/>
    </location>
    <ligand>
        <name>Mg(2+)</name>
        <dbReference type="ChEBI" id="CHEBI:18420"/>
        <label>3</label>
    </ligand>
</feature>
<feature type="binding site" evidence="2">
    <location>
        <position position="40"/>
    </location>
    <ligand>
        <name>Mg(2+)</name>
        <dbReference type="ChEBI" id="CHEBI:18420"/>
        <label>4</label>
    </ligand>
</feature>
<dbReference type="OrthoDB" id="9802811at2"/>
<comment type="caution">
    <text evidence="5">The sequence shown here is derived from an EMBL/GenBank/DDBJ whole genome shotgun (WGS) entry which is preliminary data.</text>
</comment>
<feature type="binding site" evidence="2">
    <location>
        <position position="70"/>
    </location>
    <ligand>
        <name>Mg(2+)</name>
        <dbReference type="ChEBI" id="CHEBI:18420"/>
        <label>4</label>
    </ligand>
</feature>
<dbReference type="GO" id="GO:0009228">
    <property type="term" value="P:thiamine biosynthetic process"/>
    <property type="evidence" value="ECO:0007669"/>
    <property type="project" value="UniProtKB-KW"/>
</dbReference>
<feature type="binding site" evidence="2">
    <location>
        <position position="211"/>
    </location>
    <ligand>
        <name>ATP</name>
        <dbReference type="ChEBI" id="CHEBI:30616"/>
    </ligand>
</feature>
<accession>A0A318JN76</accession>
<dbReference type="Pfam" id="PF02769">
    <property type="entry name" value="AIRS_C"/>
    <property type="match status" value="1"/>
</dbReference>
<dbReference type="Proteomes" id="UP000248395">
    <property type="component" value="Unassembled WGS sequence"/>
</dbReference>
<comment type="similarity">
    <text evidence="2">Belongs to the thiamine-monophosphate kinase family.</text>
</comment>
<dbReference type="GO" id="GO:0009229">
    <property type="term" value="P:thiamine diphosphate biosynthetic process"/>
    <property type="evidence" value="ECO:0007669"/>
    <property type="project" value="UniProtKB-UniRule"/>
</dbReference>
<dbReference type="InterPro" id="IPR006283">
    <property type="entry name" value="ThiL-like"/>
</dbReference>
<comment type="catalytic activity">
    <reaction evidence="2">
        <text>thiamine phosphate + ATP = thiamine diphosphate + ADP</text>
        <dbReference type="Rhea" id="RHEA:15913"/>
        <dbReference type="ChEBI" id="CHEBI:30616"/>
        <dbReference type="ChEBI" id="CHEBI:37575"/>
        <dbReference type="ChEBI" id="CHEBI:58937"/>
        <dbReference type="ChEBI" id="CHEBI:456216"/>
        <dbReference type="EC" id="2.7.4.16"/>
    </reaction>
</comment>
<sequence length="318" mass="33313">MNEFELIRHYFTRAAPSAVLGVGDDAAILRPTPGQDLHVSVDMLVEGRHFFADVSPQALGHKTLAVNLSDMAAMGARPRWAFLALALPEVDEAWAQGFSRGLFALAEQYGVDLAGGDTTRGPLTLSITIMGETPQGQALRRDAARLGDDVWVSGELGLGAIAVAQRLGRLPAAAVSDDVLAACQCRLDFPVPRLELGQALLGVAHAAADVSDGLLADLGHILAASGVAAEIWADSLPSLSPLEAERARWLEFLAAGGDDYELCFTAPQAAREAVLAAATQAGCRVTRIGRIVAGSGARLLDATGQTIALDRAGYDHFA</sequence>
<feature type="binding site" evidence="2">
    <location>
        <position position="70"/>
    </location>
    <ligand>
        <name>Mg(2+)</name>
        <dbReference type="ChEBI" id="CHEBI:18420"/>
        <label>2</label>
    </ligand>
</feature>
<dbReference type="PANTHER" id="PTHR30270">
    <property type="entry name" value="THIAMINE-MONOPHOSPHATE KINASE"/>
    <property type="match status" value="1"/>
</dbReference>
<dbReference type="GO" id="GO:0000287">
    <property type="term" value="F:magnesium ion binding"/>
    <property type="evidence" value="ECO:0007669"/>
    <property type="project" value="UniProtKB-UniRule"/>
</dbReference>
<evidence type="ECO:0000256" key="2">
    <source>
        <dbReference type="HAMAP-Rule" id="MF_02128"/>
    </source>
</evidence>
<dbReference type="InterPro" id="IPR016188">
    <property type="entry name" value="PurM-like_N"/>
</dbReference>
<dbReference type="PANTHER" id="PTHR30270:SF0">
    <property type="entry name" value="THIAMINE-MONOPHOSPHATE KINASE"/>
    <property type="match status" value="1"/>
</dbReference>
<comment type="function">
    <text evidence="2">Catalyzes the ATP-dependent phosphorylation of thiamine-monophosphate (TMP) to form thiamine-pyrophosphate (TPP), the active form of vitamin B1.</text>
</comment>
<dbReference type="HAMAP" id="MF_02128">
    <property type="entry name" value="TMP_kinase"/>
    <property type="match status" value="1"/>
</dbReference>
<evidence type="ECO:0000259" key="3">
    <source>
        <dbReference type="Pfam" id="PF00586"/>
    </source>
</evidence>
<reference evidence="5 6" key="1">
    <citation type="submission" date="2018-05" db="EMBL/GenBank/DDBJ databases">
        <title>Genomic Encyclopedia of Type Strains, Phase IV (KMG-IV): sequencing the most valuable type-strain genomes for metagenomic binning, comparative biology and taxonomic classification.</title>
        <authorList>
            <person name="Goeker M."/>
        </authorList>
    </citation>
    <scope>NUCLEOTIDE SEQUENCE [LARGE SCALE GENOMIC DNA]</scope>
    <source>
        <strain evidence="5 6">DSM 25134</strain>
    </source>
</reference>
<feature type="binding site" evidence="2">
    <location>
        <position position="141"/>
    </location>
    <ligand>
        <name>ATP</name>
        <dbReference type="ChEBI" id="CHEBI:30616"/>
    </ligand>
</feature>
<evidence type="ECO:0000313" key="6">
    <source>
        <dbReference type="Proteomes" id="UP000248395"/>
    </source>
</evidence>
<keyword evidence="2 5" id="KW-0418">Kinase</keyword>
<dbReference type="CDD" id="cd02194">
    <property type="entry name" value="ThiL"/>
    <property type="match status" value="1"/>
</dbReference>
<evidence type="ECO:0000256" key="1">
    <source>
        <dbReference type="ARBA" id="ARBA00022977"/>
    </source>
</evidence>
<dbReference type="AlphaFoldDB" id="A0A318JN76"/>
<keyword evidence="6" id="KW-1185">Reference proteome</keyword>
<dbReference type="InterPro" id="IPR010918">
    <property type="entry name" value="PurM-like_C_dom"/>
</dbReference>
<dbReference type="SUPFAM" id="SSF55326">
    <property type="entry name" value="PurM N-terminal domain-like"/>
    <property type="match status" value="1"/>
</dbReference>
<dbReference type="SUPFAM" id="SSF56042">
    <property type="entry name" value="PurM C-terminal domain-like"/>
    <property type="match status" value="1"/>
</dbReference>
<feature type="domain" description="PurM-like N-terminal" evidence="3">
    <location>
        <begin position="23"/>
        <end position="132"/>
    </location>
</feature>
<gene>
    <name evidence="2" type="primary">thiL</name>
    <name evidence="5" type="ORF">DFR38_10268</name>
</gene>
<dbReference type="RefSeq" id="WP_110312929.1">
    <property type="nucleotide sequence ID" value="NZ_QJKC01000002.1"/>
</dbReference>
<keyword evidence="2" id="KW-0479">Metal-binding</keyword>
<dbReference type="EC" id="2.7.4.16" evidence="2"/>
<dbReference type="PIRSF" id="PIRSF005303">
    <property type="entry name" value="Thiam_monoph_kin"/>
    <property type="match status" value="1"/>
</dbReference>
<feature type="binding site" evidence="2">
    <location>
        <position position="209"/>
    </location>
    <ligand>
        <name>Mg(2+)</name>
        <dbReference type="ChEBI" id="CHEBI:18420"/>
        <label>3</label>
    </ligand>
</feature>
<dbReference type="EMBL" id="QJKC01000002">
    <property type="protein sequence ID" value="PXX50421.1"/>
    <property type="molecule type" value="Genomic_DNA"/>
</dbReference>
<feature type="binding site" evidence="2">
    <location>
        <begin position="116"/>
        <end position="117"/>
    </location>
    <ligand>
        <name>ATP</name>
        <dbReference type="ChEBI" id="CHEBI:30616"/>
    </ligand>
</feature>
<name>A0A318JN76_9NEIS</name>
<organism evidence="5 6">
    <name type="scientific">Aquitalea magnusonii</name>
    <dbReference type="NCBI Taxonomy" id="332411"/>
    <lineage>
        <taxon>Bacteria</taxon>
        <taxon>Pseudomonadati</taxon>
        <taxon>Pseudomonadota</taxon>
        <taxon>Betaproteobacteria</taxon>
        <taxon>Neisseriales</taxon>
        <taxon>Chromobacteriaceae</taxon>
        <taxon>Aquitalea</taxon>
    </lineage>
</organism>
<keyword evidence="2" id="KW-0460">Magnesium</keyword>
<dbReference type="InterPro" id="IPR036921">
    <property type="entry name" value="PurM-like_N_sf"/>
</dbReference>
<dbReference type="UniPathway" id="UPA00060">
    <property type="reaction ID" value="UER00142"/>
</dbReference>
<feature type="domain" description="PurM-like C-terminal" evidence="4">
    <location>
        <begin position="147"/>
        <end position="298"/>
    </location>
</feature>
<dbReference type="Gene3D" id="3.30.1330.10">
    <property type="entry name" value="PurM-like, N-terminal domain"/>
    <property type="match status" value="1"/>
</dbReference>
<dbReference type="GO" id="GO:0005524">
    <property type="term" value="F:ATP binding"/>
    <property type="evidence" value="ECO:0007669"/>
    <property type="project" value="UniProtKB-UniRule"/>
</dbReference>
<comment type="miscellaneous">
    <text evidence="2">Reaction mechanism of ThiL seems to utilize a direct, inline transfer of the gamma-phosphate of ATP to TMP rather than a phosphorylated enzyme intermediate.</text>
</comment>
<dbReference type="Pfam" id="PF00586">
    <property type="entry name" value="AIRS"/>
    <property type="match status" value="1"/>
</dbReference>
<protein>
    <recommendedName>
        <fullName evidence="2">Thiamine-monophosphate kinase</fullName>
        <shortName evidence="2">TMP kinase</shortName>
        <shortName evidence="2">Thiamine-phosphate kinase</shortName>
        <ecNumber evidence="2">2.7.4.16</ecNumber>
    </recommendedName>
</protein>